<dbReference type="Pfam" id="PF12796">
    <property type="entry name" value="Ank_2"/>
    <property type="match status" value="1"/>
</dbReference>
<dbReference type="InterPro" id="IPR002110">
    <property type="entry name" value="Ankyrin_rpt"/>
</dbReference>
<dbReference type="Proteomes" id="UP000297453">
    <property type="component" value="Unassembled WGS sequence"/>
</dbReference>
<dbReference type="OrthoDB" id="336606at2"/>
<dbReference type="RefSeq" id="WP_135587561.1">
    <property type="nucleotide sequence ID" value="NZ_RQEP01000012.1"/>
</dbReference>
<dbReference type="AlphaFoldDB" id="A0A4R9FXY6"/>
<comment type="caution">
    <text evidence="2">The sequence shown here is derived from an EMBL/GenBank/DDBJ whole genome shotgun (WGS) entry which is preliminary data.</text>
</comment>
<keyword evidence="1" id="KW-0040">ANK repeat</keyword>
<dbReference type="EMBL" id="RQEP01000012">
    <property type="protein sequence ID" value="TGK03888.1"/>
    <property type="molecule type" value="Genomic_DNA"/>
</dbReference>
<keyword evidence="3" id="KW-1185">Reference proteome</keyword>
<accession>A0A4R9FXY6</accession>
<gene>
    <name evidence="2" type="ORF">EHO59_10195</name>
</gene>
<reference evidence="2" key="1">
    <citation type="journal article" date="2019" name="PLoS Negl. Trop. Dis.">
        <title>Revisiting the worldwide diversity of Leptospira species in the environment.</title>
        <authorList>
            <person name="Vincent A.T."/>
            <person name="Schiettekatte O."/>
            <person name="Bourhy P."/>
            <person name="Veyrier F.J."/>
            <person name="Picardeau M."/>
        </authorList>
    </citation>
    <scope>NUCLEOTIDE SEQUENCE [LARGE SCALE GENOMIC DNA]</scope>
    <source>
        <strain evidence="2">SSS9</strain>
    </source>
</reference>
<protein>
    <submittedName>
        <fullName evidence="2">Ankyrin repeat domain-containing protein</fullName>
    </submittedName>
</protein>
<dbReference type="PROSITE" id="PS50088">
    <property type="entry name" value="ANK_REPEAT"/>
    <property type="match status" value="1"/>
</dbReference>
<feature type="repeat" description="ANK" evidence="1">
    <location>
        <begin position="340"/>
        <end position="372"/>
    </location>
</feature>
<proteinExistence type="predicted"/>
<dbReference type="SUPFAM" id="SSF48403">
    <property type="entry name" value="Ankyrin repeat"/>
    <property type="match status" value="1"/>
</dbReference>
<dbReference type="InterPro" id="IPR036770">
    <property type="entry name" value="Ankyrin_rpt-contain_sf"/>
</dbReference>
<evidence type="ECO:0000313" key="3">
    <source>
        <dbReference type="Proteomes" id="UP000297453"/>
    </source>
</evidence>
<name>A0A4R9FXY6_9LEPT</name>
<evidence type="ECO:0000256" key="1">
    <source>
        <dbReference type="PROSITE-ProRule" id="PRU00023"/>
    </source>
</evidence>
<organism evidence="2 3">
    <name type="scientific">Leptospira semungkisensis</name>
    <dbReference type="NCBI Taxonomy" id="2484985"/>
    <lineage>
        <taxon>Bacteria</taxon>
        <taxon>Pseudomonadati</taxon>
        <taxon>Spirochaetota</taxon>
        <taxon>Spirochaetia</taxon>
        <taxon>Leptospirales</taxon>
        <taxon>Leptospiraceae</taxon>
        <taxon>Leptospira</taxon>
    </lineage>
</organism>
<dbReference type="SMART" id="SM00248">
    <property type="entry name" value="ANK"/>
    <property type="match status" value="2"/>
</dbReference>
<evidence type="ECO:0000313" key="2">
    <source>
        <dbReference type="EMBL" id="TGK03888.1"/>
    </source>
</evidence>
<dbReference type="Gene3D" id="1.25.40.20">
    <property type="entry name" value="Ankyrin repeat-containing domain"/>
    <property type="match status" value="1"/>
</dbReference>
<sequence length="414" mass="45179">MKFISQPISFLTLGFSLLFVAFFSIGSEEVRYAHPNNSVGAAYSGVKKRADLPSPTISGSGLKAVAIVGEVDGSDGPKTREYVNNVKGLVKVLKDRGVSVSEFYPPNNPWSGIVTAAKNSNIVLYAGHGVGTNLDRPPYDQKSVGGFYLGKEFVSNEQISSEFKPAPDAIVLFLGACFTAGNMAYDMGVIRDEEAKKRISMYSSPFIGSGFKGYFATWAPWTAQTLLALLFTEKNFGEVYLSQTNSQEVSKIDHPSRSGSVLYYHTKPPLSNPIYDYAFAGDATTIWKSTSSNTGPPDTAISEEEKQKQSRILISSIYDKNEDKSLQSLAKGADPNSDYLGWKPIHLAIVFDLPNVVKELVSKKASINAQAEGFTPLSLAIAYDRKEIADFLEKEGGTRSRAAFKKPNIPNLKR</sequence>